<name>A0A937USR9_9ACTN</name>
<organism evidence="1 2">
    <name type="scientific">Frankia nepalensis</name>
    <dbReference type="NCBI Taxonomy" id="1836974"/>
    <lineage>
        <taxon>Bacteria</taxon>
        <taxon>Bacillati</taxon>
        <taxon>Actinomycetota</taxon>
        <taxon>Actinomycetes</taxon>
        <taxon>Frankiales</taxon>
        <taxon>Frankiaceae</taxon>
        <taxon>Frankia</taxon>
    </lineage>
</organism>
<accession>A0A937USR9</accession>
<evidence type="ECO:0000313" key="1">
    <source>
        <dbReference type="EMBL" id="MBL7632398.1"/>
    </source>
</evidence>
<comment type="caution">
    <text evidence="1">The sequence shown here is derived from an EMBL/GenBank/DDBJ whole genome shotgun (WGS) entry which is preliminary data.</text>
</comment>
<dbReference type="Proteomes" id="UP000604475">
    <property type="component" value="Unassembled WGS sequence"/>
</dbReference>
<dbReference type="AlphaFoldDB" id="A0A937USR9"/>
<gene>
    <name evidence="1" type="ORF">I7412_35635</name>
</gene>
<protein>
    <submittedName>
        <fullName evidence="1">Uncharacterized protein</fullName>
    </submittedName>
</protein>
<sequence>MEREQLAGILRGDGEVVRLCREALLRDAAFQVWHDGDAALTPAVASIYSRRAKLIRKRGQTSLGVDDRPANGYYFQLFITPALDRVIACLAVGSVPHGNTPH</sequence>
<evidence type="ECO:0000313" key="2">
    <source>
        <dbReference type="Proteomes" id="UP000604475"/>
    </source>
</evidence>
<dbReference type="EMBL" id="JAEACQ010000319">
    <property type="protein sequence ID" value="MBL7632398.1"/>
    <property type="molecule type" value="Genomic_DNA"/>
</dbReference>
<proteinExistence type="predicted"/>
<keyword evidence="2" id="KW-1185">Reference proteome</keyword>
<reference evidence="1" key="1">
    <citation type="submission" date="2020-12" db="EMBL/GenBank/DDBJ databases">
        <title>Genomic characterization of non-nitrogen-fixing Frankia strains.</title>
        <authorList>
            <person name="Carlos-Shanley C."/>
            <person name="Guerra T."/>
            <person name="Hahn D."/>
        </authorList>
    </citation>
    <scope>NUCLEOTIDE SEQUENCE</scope>
    <source>
        <strain evidence="1">CN6</strain>
    </source>
</reference>
<dbReference type="RefSeq" id="WP_203007254.1">
    <property type="nucleotide sequence ID" value="NZ_JADWYV010000326.1"/>
</dbReference>